<keyword evidence="3" id="KW-1185">Reference proteome</keyword>
<dbReference type="Proteomes" id="UP000184322">
    <property type="component" value="Chromosome"/>
</dbReference>
<keyword evidence="1" id="KW-0472">Membrane</keyword>
<proteinExistence type="predicted"/>
<feature type="transmembrane region" description="Helical" evidence="1">
    <location>
        <begin position="20"/>
        <end position="44"/>
    </location>
</feature>
<dbReference type="OrthoDB" id="401258at2"/>
<keyword evidence="1" id="KW-1133">Transmembrane helix</keyword>
<keyword evidence="1" id="KW-0812">Transmembrane</keyword>
<dbReference type="KEGG" id="mpul:BLA55_02960"/>
<gene>
    <name evidence="2" type="ORF">BLA55_02960</name>
</gene>
<evidence type="ECO:0000313" key="3">
    <source>
        <dbReference type="Proteomes" id="UP000184322"/>
    </source>
</evidence>
<protein>
    <submittedName>
        <fullName evidence="2">Uncharacterized protein</fullName>
    </submittedName>
</protein>
<dbReference type="STRING" id="48003.BLA55_02960"/>
<accession>A0A1L4FSL0</accession>
<sequence>MKINELKPASNKDLAKIEPGSALVTFLSAIPLVVNAIAPVVGLIKSTLSSDGEIKTKEATFKWDDAPKASQKTTEKILFFN</sequence>
<organism evidence="2 3">
    <name type="scientific">Mycoplasmopsis pullorum</name>
    <dbReference type="NCBI Taxonomy" id="48003"/>
    <lineage>
        <taxon>Bacteria</taxon>
        <taxon>Bacillati</taxon>
        <taxon>Mycoplasmatota</taxon>
        <taxon>Mycoplasmoidales</taxon>
        <taxon>Metamycoplasmataceae</taxon>
        <taxon>Mycoplasmopsis</taxon>
    </lineage>
</organism>
<evidence type="ECO:0000313" key="2">
    <source>
        <dbReference type="EMBL" id="APJ38601.1"/>
    </source>
</evidence>
<dbReference type="AlphaFoldDB" id="A0A1L4FSL0"/>
<evidence type="ECO:0000256" key="1">
    <source>
        <dbReference type="SAM" id="Phobius"/>
    </source>
</evidence>
<dbReference type="EMBL" id="CP017813">
    <property type="protein sequence ID" value="APJ38601.1"/>
    <property type="molecule type" value="Genomic_DNA"/>
</dbReference>
<dbReference type="RefSeq" id="WP_073372605.1">
    <property type="nucleotide sequence ID" value="NZ_CP017813.1"/>
</dbReference>
<reference evidence="3" key="1">
    <citation type="submission" date="2016-10" db="EMBL/GenBank/DDBJ databases">
        <authorList>
            <person name="Beylefeld A."/>
            <person name="Abolnik C."/>
        </authorList>
    </citation>
    <scope>NUCLEOTIDE SEQUENCE [LARGE SCALE GENOMIC DNA]</scope>
    <source>
        <strain evidence="3">B359_6</strain>
    </source>
</reference>
<name>A0A1L4FSL0_9BACT</name>